<comment type="caution">
    <text evidence="2">The sequence shown here is derived from an EMBL/GenBank/DDBJ whole genome shotgun (WGS) entry which is preliminary data.</text>
</comment>
<gene>
    <name evidence="2" type="ORF">GSD1FS_1579</name>
</gene>
<dbReference type="InterPro" id="IPR022496">
    <property type="entry name" value="T6A_TsaB"/>
</dbReference>
<dbReference type="SUPFAM" id="SSF53067">
    <property type="entry name" value="Actin-like ATPase domain"/>
    <property type="match status" value="1"/>
</dbReference>
<dbReference type="Pfam" id="PF00814">
    <property type="entry name" value="TsaD"/>
    <property type="match status" value="1"/>
</dbReference>
<dbReference type="InterPro" id="IPR043129">
    <property type="entry name" value="ATPase_NBD"/>
</dbReference>
<proteinExistence type="predicted"/>
<name>A0A7K1J6B7_9BIFI</name>
<dbReference type="RefSeq" id="WP_155589062.1">
    <property type="nucleotide sequence ID" value="NZ_WNLP01000008.1"/>
</dbReference>
<dbReference type="NCBIfam" id="TIGR03725">
    <property type="entry name" value="T6A_YeaZ"/>
    <property type="match status" value="1"/>
</dbReference>
<dbReference type="AlphaFoldDB" id="A0A7K1J6B7"/>
<dbReference type="GO" id="GO:0002949">
    <property type="term" value="P:tRNA threonylcarbamoyladenosine modification"/>
    <property type="evidence" value="ECO:0007669"/>
    <property type="project" value="InterPro"/>
</dbReference>
<keyword evidence="3" id="KW-1185">Reference proteome</keyword>
<sequence>MRTLVIDTSYGSTVGITGYQPITEQDSRTHVEKLQNDIAQACAEANMRPHDIERIIVGIGPAPFTGLRAGIVAAKAIAYATGAQLLGQDSLTGQAAMMQAIHQRNPQALQTPALRNITVPQEPADTIHITLSVNDARRKQLYYMLLTDHNTGSQQFRTLIDMDIDTPANIVLSVTAAVETLQHDNPNTPITVDIAGHGAAKYQETWQQLPNTGIITDHSLLDLDTWGLNTFAELAAHHADIASAPQPVEPLYLRRPDVSIPNPLKHVLNHGTAERKDTLQ</sequence>
<dbReference type="Proteomes" id="UP000487882">
    <property type="component" value="Unassembled WGS sequence"/>
</dbReference>
<organism evidence="2 3">
    <name type="scientific">Bifidobacterium canis</name>
    <dbReference type="NCBI Taxonomy" id="2610880"/>
    <lineage>
        <taxon>Bacteria</taxon>
        <taxon>Bacillati</taxon>
        <taxon>Actinomycetota</taxon>
        <taxon>Actinomycetes</taxon>
        <taxon>Bifidobacteriales</taxon>
        <taxon>Bifidobacteriaceae</taxon>
        <taxon>Bifidobacterium</taxon>
    </lineage>
</organism>
<dbReference type="Gene3D" id="3.30.420.40">
    <property type="match status" value="1"/>
</dbReference>
<evidence type="ECO:0000313" key="2">
    <source>
        <dbReference type="EMBL" id="MUH60218.1"/>
    </source>
</evidence>
<feature type="domain" description="Gcp-like" evidence="1">
    <location>
        <begin position="25"/>
        <end position="106"/>
    </location>
</feature>
<dbReference type="InterPro" id="IPR000905">
    <property type="entry name" value="Gcp-like_dom"/>
</dbReference>
<protein>
    <submittedName>
        <fullName evidence="2">tRNA threonylcarbamoyladenosine biosynthesis protein TsaB</fullName>
    </submittedName>
</protein>
<dbReference type="EMBL" id="WNLP01000008">
    <property type="protein sequence ID" value="MUH60218.1"/>
    <property type="molecule type" value="Genomic_DNA"/>
</dbReference>
<evidence type="ECO:0000313" key="3">
    <source>
        <dbReference type="Proteomes" id="UP000487882"/>
    </source>
</evidence>
<evidence type="ECO:0000259" key="1">
    <source>
        <dbReference type="Pfam" id="PF00814"/>
    </source>
</evidence>
<reference evidence="2 3" key="1">
    <citation type="submission" date="2019-09" db="EMBL/GenBank/DDBJ databases">
        <title>Bifidobacterium canis sp. nov., isolated from the digestive tract of German Shepherd dog puppy.</title>
        <authorList>
            <person name="Bunesova V."/>
        </authorList>
    </citation>
    <scope>NUCLEOTIDE SEQUENCE [LARGE SCALE GENOMIC DNA]</scope>
    <source>
        <strain evidence="2 3">GSD1FS</strain>
    </source>
</reference>
<accession>A0A7K1J6B7</accession>